<keyword evidence="9" id="KW-1185">Reference proteome</keyword>
<evidence type="ECO:0000256" key="7">
    <source>
        <dbReference type="SAM" id="MobiDB-lite"/>
    </source>
</evidence>
<dbReference type="OrthoDB" id="3241983at2759"/>
<sequence length="230" mass="26347">MSTKGYFAFPPPISGTSRPYPTFIPQSPNTKETFVDKSTPGKGDETRSEKPPHDEERINRLHKERELIEMSEIEWVRGGGVLRDAQGRRDKARTERIRAELKLQEEEKTKMGRWRDYDERWKALAASDEALSFADIPWPLRTAPSSRDTDAFTLPAISEFLFESLSVRSNAVTKKSRIRGSILRWHPDKSSLVVGRVVAEDVDAVREGIHAVFHCLKRLQDDERDNNNTV</sequence>
<evidence type="ECO:0000256" key="2">
    <source>
        <dbReference type="ARBA" id="ARBA00022553"/>
    </source>
</evidence>
<name>A0A9P7DLC7_9AGAM</name>
<feature type="region of interest" description="Disordered" evidence="7">
    <location>
        <begin position="1"/>
        <end position="55"/>
    </location>
</feature>
<comment type="subcellular location">
    <subcellularLocation>
        <location evidence="1">Nucleus</location>
    </subcellularLocation>
</comment>
<keyword evidence="6" id="KW-0175">Coiled coil</keyword>
<feature type="compositionally biased region" description="Basic and acidic residues" evidence="7">
    <location>
        <begin position="42"/>
        <end position="55"/>
    </location>
</feature>
<evidence type="ECO:0000256" key="5">
    <source>
        <dbReference type="ARBA" id="ARBA00023242"/>
    </source>
</evidence>
<evidence type="ECO:0000256" key="3">
    <source>
        <dbReference type="ARBA" id="ARBA00022737"/>
    </source>
</evidence>
<reference evidence="8" key="1">
    <citation type="journal article" date="2020" name="New Phytol.">
        <title>Comparative genomics reveals dynamic genome evolution in host specialist ectomycorrhizal fungi.</title>
        <authorList>
            <person name="Lofgren L.A."/>
            <person name="Nguyen N.H."/>
            <person name="Vilgalys R."/>
            <person name="Ruytinx J."/>
            <person name="Liao H.L."/>
            <person name="Branco S."/>
            <person name="Kuo A."/>
            <person name="LaButti K."/>
            <person name="Lipzen A."/>
            <person name="Andreopoulos W."/>
            <person name="Pangilinan J."/>
            <person name="Riley R."/>
            <person name="Hundley H."/>
            <person name="Na H."/>
            <person name="Barry K."/>
            <person name="Grigoriev I.V."/>
            <person name="Stajich J.E."/>
            <person name="Kennedy P.G."/>
        </authorList>
    </citation>
    <scope>NUCLEOTIDE SEQUENCE</scope>
    <source>
        <strain evidence="8">S12</strain>
    </source>
</reference>
<evidence type="ECO:0000256" key="1">
    <source>
        <dbReference type="ARBA" id="ARBA00004123"/>
    </source>
</evidence>
<dbReference type="AlphaFoldDB" id="A0A9P7DLC7"/>
<comment type="caution">
    <text evidence="8">The sequence shown here is derived from an EMBL/GenBank/DDBJ whole genome shotgun (WGS) entry which is preliminary data.</text>
</comment>
<evidence type="ECO:0000256" key="4">
    <source>
        <dbReference type="ARBA" id="ARBA00023043"/>
    </source>
</evidence>
<keyword evidence="4" id="KW-0040">ANK repeat</keyword>
<feature type="coiled-coil region" evidence="6">
    <location>
        <begin position="82"/>
        <end position="109"/>
    </location>
</feature>
<dbReference type="EMBL" id="JABBWE010000015">
    <property type="protein sequence ID" value="KAG1797689.1"/>
    <property type="molecule type" value="Genomic_DNA"/>
</dbReference>
<proteinExistence type="predicted"/>
<dbReference type="Proteomes" id="UP000719766">
    <property type="component" value="Unassembled WGS sequence"/>
</dbReference>
<organism evidence="8 9">
    <name type="scientific">Suillus plorans</name>
    <dbReference type="NCBI Taxonomy" id="116603"/>
    <lineage>
        <taxon>Eukaryota</taxon>
        <taxon>Fungi</taxon>
        <taxon>Dikarya</taxon>
        <taxon>Basidiomycota</taxon>
        <taxon>Agaricomycotina</taxon>
        <taxon>Agaricomycetes</taxon>
        <taxon>Agaricomycetidae</taxon>
        <taxon>Boletales</taxon>
        <taxon>Suillineae</taxon>
        <taxon>Suillaceae</taxon>
        <taxon>Suillus</taxon>
    </lineage>
</organism>
<dbReference type="InterPro" id="IPR038753">
    <property type="entry name" value="NFKBIL1"/>
</dbReference>
<dbReference type="PANTHER" id="PTHR15263">
    <property type="entry name" value="I-KAPPA-B-LIKE PROTEIN IKBL"/>
    <property type="match status" value="1"/>
</dbReference>
<evidence type="ECO:0000313" key="8">
    <source>
        <dbReference type="EMBL" id="KAG1797689.1"/>
    </source>
</evidence>
<dbReference type="RefSeq" id="XP_041162642.1">
    <property type="nucleotide sequence ID" value="XM_041309969.1"/>
</dbReference>
<accession>A0A9P7DLC7</accession>
<keyword evidence="3" id="KW-0677">Repeat</keyword>
<dbReference type="PANTHER" id="PTHR15263:SF1">
    <property type="entry name" value="NF-KAPPA-B INHIBITOR-LIKE PROTEIN 1"/>
    <property type="match status" value="1"/>
</dbReference>
<dbReference type="GeneID" id="64603733"/>
<protein>
    <submittedName>
        <fullName evidence="8">Uncharacterized protein</fullName>
    </submittedName>
</protein>
<dbReference type="GO" id="GO:0043124">
    <property type="term" value="P:negative regulation of canonical NF-kappaB signal transduction"/>
    <property type="evidence" value="ECO:0007669"/>
    <property type="project" value="InterPro"/>
</dbReference>
<dbReference type="GO" id="GO:0005634">
    <property type="term" value="C:nucleus"/>
    <property type="evidence" value="ECO:0007669"/>
    <property type="project" value="UniProtKB-SubCell"/>
</dbReference>
<evidence type="ECO:0000256" key="6">
    <source>
        <dbReference type="SAM" id="Coils"/>
    </source>
</evidence>
<keyword evidence="2" id="KW-0597">Phosphoprotein</keyword>
<keyword evidence="5" id="KW-0539">Nucleus</keyword>
<feature type="compositionally biased region" description="Polar residues" evidence="7">
    <location>
        <begin position="14"/>
        <end position="32"/>
    </location>
</feature>
<gene>
    <name evidence="8" type="ORF">HD556DRAFT_234533</name>
</gene>
<evidence type="ECO:0000313" key="9">
    <source>
        <dbReference type="Proteomes" id="UP000719766"/>
    </source>
</evidence>